<reference evidence="6 7" key="1">
    <citation type="submission" date="2019-06" db="EMBL/GenBank/DDBJ databases">
        <title>Sequencing the genomes of 1000 actinobacteria strains.</title>
        <authorList>
            <person name="Klenk H.-P."/>
        </authorList>
    </citation>
    <scope>NUCLEOTIDE SEQUENCE [LARGE SCALE GENOMIC DNA]</scope>
    <source>
        <strain evidence="6 7">DSM 19560</strain>
    </source>
</reference>
<comment type="similarity">
    <text evidence="2">Belongs to the pterin-4-alpha-carbinolamine dehydratase family.</text>
</comment>
<protein>
    <recommendedName>
        <fullName evidence="4">Putative pterin-4-alpha-carbinolamine dehydratase</fullName>
        <ecNumber evidence="3">4.2.1.96</ecNumber>
    </recommendedName>
</protein>
<dbReference type="CDD" id="cd00488">
    <property type="entry name" value="PCD_DCoH"/>
    <property type="match status" value="1"/>
</dbReference>
<organism evidence="6 7">
    <name type="scientific">Rudaeicoccus suwonensis</name>
    <dbReference type="NCBI Taxonomy" id="657409"/>
    <lineage>
        <taxon>Bacteria</taxon>
        <taxon>Bacillati</taxon>
        <taxon>Actinomycetota</taxon>
        <taxon>Actinomycetes</taxon>
        <taxon>Micrococcales</taxon>
        <taxon>Dermacoccaceae</taxon>
        <taxon>Rudaeicoccus</taxon>
    </lineage>
</organism>
<gene>
    <name evidence="6" type="ORF">BKA23_3032</name>
</gene>
<dbReference type="InterPro" id="IPR036428">
    <property type="entry name" value="PCD_sf"/>
</dbReference>
<evidence type="ECO:0000256" key="3">
    <source>
        <dbReference type="ARBA" id="ARBA00013252"/>
    </source>
</evidence>
<keyword evidence="7" id="KW-1185">Reference proteome</keyword>
<accession>A0A561E169</accession>
<dbReference type="GO" id="GO:0008124">
    <property type="term" value="F:4-alpha-hydroxytetrahydrobiopterin dehydratase activity"/>
    <property type="evidence" value="ECO:0007669"/>
    <property type="project" value="UniProtKB-EC"/>
</dbReference>
<evidence type="ECO:0000256" key="1">
    <source>
        <dbReference type="ARBA" id="ARBA00001554"/>
    </source>
</evidence>
<sequence>MSRGSVVAMPRLLTDDEITRQLRDLPSWRRAGTALTATYDAASFSAAVRLIDLVAVEAEQMDHHPDIALSWVTTTWTLSTHSAGGVTQFDIELAHRIDECADEINRRQPQ</sequence>
<comment type="caution">
    <text evidence="6">The sequence shown here is derived from an EMBL/GenBank/DDBJ whole genome shotgun (WGS) entry which is preliminary data.</text>
</comment>
<dbReference type="Gene3D" id="3.30.1360.20">
    <property type="entry name" value="Transcriptional coactivator/pterin dehydratase"/>
    <property type="match status" value="1"/>
</dbReference>
<evidence type="ECO:0000313" key="7">
    <source>
        <dbReference type="Proteomes" id="UP000318297"/>
    </source>
</evidence>
<keyword evidence="5" id="KW-0456">Lyase</keyword>
<dbReference type="EMBL" id="VIVQ01000003">
    <property type="protein sequence ID" value="TWE09331.1"/>
    <property type="molecule type" value="Genomic_DNA"/>
</dbReference>
<dbReference type="Proteomes" id="UP000318297">
    <property type="component" value="Unassembled WGS sequence"/>
</dbReference>
<dbReference type="PANTHER" id="PTHR12599">
    <property type="entry name" value="PTERIN-4-ALPHA-CARBINOLAMINE DEHYDRATASE"/>
    <property type="match status" value="1"/>
</dbReference>
<evidence type="ECO:0000256" key="5">
    <source>
        <dbReference type="ARBA" id="ARBA00023239"/>
    </source>
</evidence>
<evidence type="ECO:0000256" key="2">
    <source>
        <dbReference type="ARBA" id="ARBA00006472"/>
    </source>
</evidence>
<dbReference type="InterPro" id="IPR001533">
    <property type="entry name" value="Pterin_deHydtase"/>
</dbReference>
<dbReference type="AlphaFoldDB" id="A0A561E169"/>
<comment type="catalytic activity">
    <reaction evidence="1">
        <text>(4aS,6R)-4a-hydroxy-L-erythro-5,6,7,8-tetrahydrobiopterin = (6R)-L-erythro-6,7-dihydrobiopterin + H2O</text>
        <dbReference type="Rhea" id="RHEA:11920"/>
        <dbReference type="ChEBI" id="CHEBI:15377"/>
        <dbReference type="ChEBI" id="CHEBI:15642"/>
        <dbReference type="ChEBI" id="CHEBI:43120"/>
        <dbReference type="EC" id="4.2.1.96"/>
    </reaction>
</comment>
<evidence type="ECO:0000313" key="6">
    <source>
        <dbReference type="EMBL" id="TWE09331.1"/>
    </source>
</evidence>
<name>A0A561E169_9MICO</name>
<dbReference type="EC" id="4.2.1.96" evidence="3"/>
<dbReference type="NCBIfam" id="NF002017">
    <property type="entry name" value="PRK00823.1-2"/>
    <property type="match status" value="1"/>
</dbReference>
<dbReference type="Pfam" id="PF01329">
    <property type="entry name" value="Pterin_4a"/>
    <property type="match status" value="1"/>
</dbReference>
<dbReference type="SUPFAM" id="SSF55248">
    <property type="entry name" value="PCD-like"/>
    <property type="match status" value="1"/>
</dbReference>
<dbReference type="GO" id="GO:0006729">
    <property type="term" value="P:tetrahydrobiopterin biosynthetic process"/>
    <property type="evidence" value="ECO:0007669"/>
    <property type="project" value="InterPro"/>
</dbReference>
<evidence type="ECO:0000256" key="4">
    <source>
        <dbReference type="ARBA" id="ARBA00021735"/>
    </source>
</evidence>
<proteinExistence type="inferred from homology"/>
<dbReference type="PANTHER" id="PTHR12599:SF0">
    <property type="entry name" value="PTERIN-4-ALPHA-CARBINOLAMINE DEHYDRATASE"/>
    <property type="match status" value="1"/>
</dbReference>